<dbReference type="Proteomes" id="UP001500920">
    <property type="component" value="Unassembled WGS sequence"/>
</dbReference>
<dbReference type="RefSeq" id="WP_344702269.1">
    <property type="nucleotide sequence ID" value="NZ_BAABCK010000021.1"/>
</dbReference>
<evidence type="ECO:0000313" key="2">
    <source>
        <dbReference type="Proteomes" id="UP001500920"/>
    </source>
</evidence>
<proteinExistence type="predicted"/>
<gene>
    <name evidence="1" type="ORF">GCM10022378_11220</name>
</gene>
<evidence type="ECO:0000313" key="1">
    <source>
        <dbReference type="EMBL" id="GAA3722929.1"/>
    </source>
</evidence>
<sequence>MNQHTYNRLKYLIDLIEQARLNKEKVYTIPEEYEGAKIKSLTDREGFLEYILSHVQDVLIDETTVKELEDQLEALKKIDVSMLRDAQKRKGFTVMKGGKD</sequence>
<accession>A0ABP7EQG5</accession>
<comment type="caution">
    <text evidence="1">The sequence shown here is derived from an EMBL/GenBank/DDBJ whole genome shotgun (WGS) entry which is preliminary data.</text>
</comment>
<organism evidence="1 2">
    <name type="scientific">Salinicoccus jeotgali</name>
    <dbReference type="NCBI Taxonomy" id="381634"/>
    <lineage>
        <taxon>Bacteria</taxon>
        <taxon>Bacillati</taxon>
        <taxon>Bacillota</taxon>
        <taxon>Bacilli</taxon>
        <taxon>Bacillales</taxon>
        <taxon>Staphylococcaceae</taxon>
        <taxon>Salinicoccus</taxon>
    </lineage>
</organism>
<keyword evidence="2" id="KW-1185">Reference proteome</keyword>
<name>A0ABP7EQG5_9STAP</name>
<dbReference type="EMBL" id="BAABCK010000021">
    <property type="protein sequence ID" value="GAA3722929.1"/>
    <property type="molecule type" value="Genomic_DNA"/>
</dbReference>
<protein>
    <submittedName>
        <fullName evidence="1">Uncharacterized protein</fullName>
    </submittedName>
</protein>
<reference evidence="2" key="1">
    <citation type="journal article" date="2019" name="Int. J. Syst. Evol. Microbiol.">
        <title>The Global Catalogue of Microorganisms (GCM) 10K type strain sequencing project: providing services to taxonomists for standard genome sequencing and annotation.</title>
        <authorList>
            <consortium name="The Broad Institute Genomics Platform"/>
            <consortium name="The Broad Institute Genome Sequencing Center for Infectious Disease"/>
            <person name="Wu L."/>
            <person name="Ma J."/>
        </authorList>
    </citation>
    <scope>NUCLEOTIDE SEQUENCE [LARGE SCALE GENOMIC DNA]</scope>
    <source>
        <strain evidence="2">JCM 16981</strain>
    </source>
</reference>